<gene>
    <name evidence="3" type="ORF">NOSIN_09555</name>
</gene>
<keyword evidence="4" id="KW-1185">Reference proteome</keyword>
<evidence type="ECO:0000256" key="2">
    <source>
        <dbReference type="SAM" id="SignalP"/>
    </source>
</evidence>
<protein>
    <submittedName>
        <fullName evidence="3">Uncharacterized protein</fullName>
    </submittedName>
</protein>
<feature type="chain" id="PRO_5010700258" evidence="2">
    <location>
        <begin position="27"/>
        <end position="314"/>
    </location>
</feature>
<dbReference type="RefSeq" id="WP_077690413.1">
    <property type="nucleotide sequence ID" value="NZ_MCOK01000001.1"/>
</dbReference>
<dbReference type="OrthoDB" id="2957541at2"/>
<dbReference type="EMBL" id="MCOK01000001">
    <property type="protein sequence ID" value="OOC54020.1"/>
    <property type="molecule type" value="Genomic_DNA"/>
</dbReference>
<reference evidence="4" key="1">
    <citation type="submission" date="2016-08" db="EMBL/GenBank/DDBJ databases">
        <authorList>
            <person name="Tokovenko B."/>
            <person name="Kalinowski J."/>
        </authorList>
    </citation>
    <scope>NUCLEOTIDE SEQUENCE [LARGE SCALE GENOMIC DNA]</scope>
    <source>
        <strain evidence="4">UTMC102</strain>
    </source>
</reference>
<dbReference type="Proteomes" id="UP000189004">
    <property type="component" value="Unassembled WGS sequence"/>
</dbReference>
<proteinExistence type="predicted"/>
<evidence type="ECO:0000313" key="4">
    <source>
        <dbReference type="Proteomes" id="UP000189004"/>
    </source>
</evidence>
<accession>A0A1V3C0Y2</accession>
<evidence type="ECO:0000313" key="3">
    <source>
        <dbReference type="EMBL" id="OOC54020.1"/>
    </source>
</evidence>
<feature type="signal peptide" evidence="2">
    <location>
        <begin position="1"/>
        <end position="26"/>
    </location>
</feature>
<organism evidence="3 4">
    <name type="scientific">Nocardiopsis sinuspersici</name>
    <dbReference type="NCBI Taxonomy" id="501010"/>
    <lineage>
        <taxon>Bacteria</taxon>
        <taxon>Bacillati</taxon>
        <taxon>Actinomycetota</taxon>
        <taxon>Actinomycetes</taxon>
        <taxon>Streptosporangiales</taxon>
        <taxon>Nocardiopsidaceae</taxon>
        <taxon>Nocardiopsis</taxon>
    </lineage>
</organism>
<dbReference type="AlphaFoldDB" id="A0A1V3C0Y2"/>
<evidence type="ECO:0000256" key="1">
    <source>
        <dbReference type="SAM" id="MobiDB-lite"/>
    </source>
</evidence>
<dbReference type="STRING" id="501010.NOSIN_09555"/>
<comment type="caution">
    <text evidence="3">The sequence shown here is derived from an EMBL/GenBank/DDBJ whole genome shotgun (WGS) entry which is preliminary data.</text>
</comment>
<keyword evidence="2" id="KW-0732">Signal</keyword>
<feature type="compositionally biased region" description="Basic and acidic residues" evidence="1">
    <location>
        <begin position="73"/>
        <end position="82"/>
    </location>
</feature>
<feature type="region of interest" description="Disordered" evidence="1">
    <location>
        <begin position="73"/>
        <end position="92"/>
    </location>
</feature>
<name>A0A1V3C0Y2_9ACTN</name>
<sequence length="314" mass="34044">MNTTTRRLLAATTLTTALALPTPAHAATDYPGHTTSSYVVLTDTTTTQAHQHGCAEGRTGTTGPRILFFGTQEKNDTLREPGRTASSPTPRAPYTQAAQYAHHWARGFTECRTDQATAHLALGVNNKDDSGLTGTHAGQRWAHLVTTARDNSTTDAVTITTALDAEPSWSTPRWARDWLTAYTKATDIPLYAANSADSCPTTTSGDCANGWTLADVHHMAGAGNPRIHVIPQIYRTDGIQARQWANISRWGHTHTGDPLRFAGAMSQHTACSQRSCNNTDNTPQQAWAQLKKALDAHHSTRVNNLGPATDMRWP</sequence>